<reference evidence="2" key="1">
    <citation type="submission" date="2020-11" db="EMBL/GenBank/DDBJ databases">
        <authorList>
            <consortium name="DOE Joint Genome Institute"/>
            <person name="Ahrendt S."/>
            <person name="Riley R."/>
            <person name="Andreopoulos W."/>
            <person name="Labutti K."/>
            <person name="Pangilinan J."/>
            <person name="Ruiz-Duenas F.J."/>
            <person name="Barrasa J.M."/>
            <person name="Sanchez-Garcia M."/>
            <person name="Camarero S."/>
            <person name="Miyauchi S."/>
            <person name="Serrano A."/>
            <person name="Linde D."/>
            <person name="Babiker R."/>
            <person name="Drula E."/>
            <person name="Ayuso-Fernandez I."/>
            <person name="Pacheco R."/>
            <person name="Padilla G."/>
            <person name="Ferreira P."/>
            <person name="Barriuso J."/>
            <person name="Kellner H."/>
            <person name="Castanera R."/>
            <person name="Alfaro M."/>
            <person name="Ramirez L."/>
            <person name="Pisabarro A.G."/>
            <person name="Kuo A."/>
            <person name="Tritt A."/>
            <person name="Lipzen A."/>
            <person name="He G."/>
            <person name="Yan M."/>
            <person name="Ng V."/>
            <person name="Cullen D."/>
            <person name="Martin F."/>
            <person name="Rosso M.-N."/>
            <person name="Henrissat B."/>
            <person name="Hibbett D."/>
            <person name="Martinez A.T."/>
            <person name="Grigoriev I.V."/>
        </authorList>
    </citation>
    <scope>NUCLEOTIDE SEQUENCE</scope>
    <source>
        <strain evidence="2">CBS 506.95</strain>
    </source>
</reference>
<keyword evidence="3" id="KW-1185">Reference proteome</keyword>
<evidence type="ECO:0000313" key="2">
    <source>
        <dbReference type="EMBL" id="KAF9521333.1"/>
    </source>
</evidence>
<feature type="non-terminal residue" evidence="2">
    <location>
        <position position="1"/>
    </location>
</feature>
<dbReference type="Proteomes" id="UP000807306">
    <property type="component" value="Unassembled WGS sequence"/>
</dbReference>
<organism evidence="2 3">
    <name type="scientific">Crepidotus variabilis</name>
    <dbReference type="NCBI Taxonomy" id="179855"/>
    <lineage>
        <taxon>Eukaryota</taxon>
        <taxon>Fungi</taxon>
        <taxon>Dikarya</taxon>
        <taxon>Basidiomycota</taxon>
        <taxon>Agaricomycotina</taxon>
        <taxon>Agaricomycetes</taxon>
        <taxon>Agaricomycetidae</taxon>
        <taxon>Agaricales</taxon>
        <taxon>Agaricineae</taxon>
        <taxon>Crepidotaceae</taxon>
        <taxon>Crepidotus</taxon>
    </lineage>
</organism>
<gene>
    <name evidence="2" type="ORF">CPB83DRAFT_745555</name>
</gene>
<evidence type="ECO:0000256" key="1">
    <source>
        <dbReference type="SAM" id="Coils"/>
    </source>
</evidence>
<comment type="caution">
    <text evidence="2">The sequence shown here is derived from an EMBL/GenBank/DDBJ whole genome shotgun (WGS) entry which is preliminary data.</text>
</comment>
<sequence length="87" mass="9917">QTSCWLFIGAQHALANGAPIHYASPRLARDGGEQSNELATNFLRLIKLVESSKRTDTLQLQRSLNETQEKNLRLEARLREIETQIQE</sequence>
<evidence type="ECO:0000313" key="3">
    <source>
        <dbReference type="Proteomes" id="UP000807306"/>
    </source>
</evidence>
<dbReference type="OrthoDB" id="3060861at2759"/>
<feature type="coiled-coil region" evidence="1">
    <location>
        <begin position="57"/>
        <end position="84"/>
    </location>
</feature>
<feature type="non-terminal residue" evidence="2">
    <location>
        <position position="87"/>
    </location>
</feature>
<proteinExistence type="predicted"/>
<dbReference type="AlphaFoldDB" id="A0A9P6E2M6"/>
<keyword evidence="1" id="KW-0175">Coiled coil</keyword>
<dbReference type="EMBL" id="MU158123">
    <property type="protein sequence ID" value="KAF9521333.1"/>
    <property type="molecule type" value="Genomic_DNA"/>
</dbReference>
<protein>
    <submittedName>
        <fullName evidence="2">Uncharacterized protein</fullName>
    </submittedName>
</protein>
<name>A0A9P6E2M6_9AGAR</name>
<accession>A0A9P6E2M6</accession>